<keyword evidence="1" id="KW-1133">Transmembrane helix</keyword>
<dbReference type="EMBL" id="NPDZ01000001">
    <property type="protein sequence ID" value="PJZ74965.1"/>
    <property type="molecule type" value="Genomic_DNA"/>
</dbReference>
<dbReference type="OrthoDB" id="345700at2"/>
<reference evidence="4 5" key="1">
    <citation type="submission" date="2017-07" db="EMBL/GenBank/DDBJ databases">
        <title>Leptospira spp. isolated from tropical soils.</title>
        <authorList>
            <person name="Thibeaux R."/>
            <person name="Iraola G."/>
            <person name="Ferres I."/>
            <person name="Bierque E."/>
            <person name="Girault D."/>
            <person name="Soupe-Gilbert M.-E."/>
            <person name="Picardeau M."/>
            <person name="Goarant C."/>
        </authorList>
    </citation>
    <scope>NUCLEOTIDE SEQUENCE [LARGE SCALE GENOMIC DNA]</scope>
    <source>
        <strain evidence="3 5">FH1-B-B1</strain>
        <strain evidence="2 4">FH1-B-C1</strain>
    </source>
</reference>
<dbReference type="EMBL" id="NPDY01000001">
    <property type="protein sequence ID" value="PJZ71431.1"/>
    <property type="molecule type" value="Genomic_DNA"/>
</dbReference>
<dbReference type="AlphaFoldDB" id="A0A2M9ZSF7"/>
<keyword evidence="4" id="KW-1185">Reference proteome</keyword>
<evidence type="ECO:0000313" key="5">
    <source>
        <dbReference type="Proteomes" id="UP000231990"/>
    </source>
</evidence>
<feature type="transmembrane region" description="Helical" evidence="1">
    <location>
        <begin position="37"/>
        <end position="57"/>
    </location>
</feature>
<organism evidence="3 5">
    <name type="scientific">Leptospira perolatii</name>
    <dbReference type="NCBI Taxonomy" id="2023191"/>
    <lineage>
        <taxon>Bacteria</taxon>
        <taxon>Pseudomonadati</taxon>
        <taxon>Spirochaetota</taxon>
        <taxon>Spirochaetia</taxon>
        <taxon>Leptospirales</taxon>
        <taxon>Leptospiraceae</taxon>
        <taxon>Leptospira</taxon>
    </lineage>
</organism>
<comment type="caution">
    <text evidence="3">The sequence shown here is derived from an EMBL/GenBank/DDBJ whole genome shotgun (WGS) entry which is preliminary data.</text>
</comment>
<proteinExistence type="predicted"/>
<feature type="transmembrane region" description="Helical" evidence="1">
    <location>
        <begin position="106"/>
        <end position="127"/>
    </location>
</feature>
<keyword evidence="1" id="KW-0472">Membrane</keyword>
<name>A0A2M9ZSF7_9LEPT</name>
<evidence type="ECO:0000313" key="3">
    <source>
        <dbReference type="EMBL" id="PJZ74965.1"/>
    </source>
</evidence>
<feature type="transmembrane region" description="Helical" evidence="1">
    <location>
        <begin position="169"/>
        <end position="191"/>
    </location>
</feature>
<dbReference type="Proteomes" id="UP000231990">
    <property type="component" value="Unassembled WGS sequence"/>
</dbReference>
<evidence type="ECO:0000256" key="1">
    <source>
        <dbReference type="SAM" id="Phobius"/>
    </source>
</evidence>
<accession>A0A2M9ZSF7</accession>
<dbReference type="Proteomes" id="UP000231962">
    <property type="component" value="Unassembled WGS sequence"/>
</dbReference>
<gene>
    <name evidence="2" type="ORF">CH360_02735</name>
    <name evidence="3" type="ORF">CH373_02735</name>
</gene>
<evidence type="ECO:0000313" key="2">
    <source>
        <dbReference type="EMBL" id="PJZ71431.1"/>
    </source>
</evidence>
<protein>
    <recommendedName>
        <fullName evidence="6">Yip1 domain-containing protein</fullName>
    </recommendedName>
</protein>
<sequence length="200" mass="22572">MLKIFFVRSIDLIDCILFEPFRAESLLSTWEPRSLKILASLITLISSISMGAAFVLISPPYTNRSFGFLISGAIGHFLFFSLLPYLLAFVIDGFAQQRDRKGHSKITFVFVKLSIVVFLTAAAWSVLLSQLGLSGGFGIFTLYTVHYGFFTAVLIRGTMYLYDLKWKDAVFFNLGTFIVTFFFPLTMYFSLVSSFSAVFQ</sequence>
<feature type="transmembrane region" description="Helical" evidence="1">
    <location>
        <begin position="69"/>
        <end position="94"/>
    </location>
</feature>
<evidence type="ECO:0000313" key="4">
    <source>
        <dbReference type="Proteomes" id="UP000231962"/>
    </source>
</evidence>
<evidence type="ECO:0008006" key="6">
    <source>
        <dbReference type="Google" id="ProtNLM"/>
    </source>
</evidence>
<keyword evidence="1" id="KW-0812">Transmembrane</keyword>
<feature type="transmembrane region" description="Helical" evidence="1">
    <location>
        <begin position="133"/>
        <end position="157"/>
    </location>
</feature>
<dbReference type="RefSeq" id="WP_100712416.1">
    <property type="nucleotide sequence ID" value="NZ_NPDY01000001.1"/>
</dbReference>